<accession>A0AAE6JDT3</accession>
<feature type="domain" description="Protein FecR C-terminal" evidence="3">
    <location>
        <begin position="275"/>
        <end position="330"/>
    </location>
</feature>
<feature type="domain" description="FecR protein" evidence="2">
    <location>
        <begin position="132"/>
        <end position="226"/>
    </location>
</feature>
<dbReference type="AlphaFoldDB" id="A0AAE6JDT3"/>
<evidence type="ECO:0000259" key="3">
    <source>
        <dbReference type="Pfam" id="PF16344"/>
    </source>
</evidence>
<dbReference type="InterPro" id="IPR012373">
    <property type="entry name" value="Ferrdict_sens_TM"/>
</dbReference>
<evidence type="ECO:0000313" key="4">
    <source>
        <dbReference type="EMBL" id="QEM03716.1"/>
    </source>
</evidence>
<dbReference type="InterPro" id="IPR006860">
    <property type="entry name" value="FecR"/>
</dbReference>
<protein>
    <submittedName>
        <fullName evidence="4">DUF4974 domain-containing protein</fullName>
    </submittedName>
    <submittedName>
        <fullName evidence="5">FecR domain-containing protein</fullName>
    </submittedName>
</protein>
<dbReference type="PANTHER" id="PTHR30273:SF2">
    <property type="entry name" value="PROTEIN FECR"/>
    <property type="match status" value="1"/>
</dbReference>
<keyword evidence="7" id="KW-1185">Reference proteome</keyword>
<dbReference type="Proteomes" id="UP000663940">
    <property type="component" value="Chromosome"/>
</dbReference>
<keyword evidence="1" id="KW-1133">Transmembrane helix</keyword>
<dbReference type="Gene3D" id="2.60.120.1440">
    <property type="match status" value="1"/>
</dbReference>
<feature type="transmembrane region" description="Helical" evidence="1">
    <location>
        <begin position="92"/>
        <end position="115"/>
    </location>
</feature>
<name>A0AAE6JDT3_9SPHI</name>
<gene>
    <name evidence="4" type="ORF">DIU31_009395</name>
    <name evidence="5" type="ORF">J3L21_18250</name>
</gene>
<dbReference type="EMBL" id="CP071880">
    <property type="protein sequence ID" value="QTE47511.1"/>
    <property type="molecule type" value="Genomic_DNA"/>
</dbReference>
<dbReference type="EMBL" id="CP043451">
    <property type="protein sequence ID" value="QEM03716.1"/>
    <property type="molecule type" value="Genomic_DNA"/>
</dbReference>
<reference evidence="5 7" key="2">
    <citation type="submission" date="2021-03" db="EMBL/GenBank/DDBJ databases">
        <title>Mucilaginibacter strains isolated from gold and copper mining confer multi heavy-metal resistance.</title>
        <authorList>
            <person name="Li Y."/>
        </authorList>
    </citation>
    <scope>NUCLEOTIDE SEQUENCE [LARGE SCALE GENOMIC DNA]</scope>
    <source>
        <strain evidence="5 7">P2-4</strain>
    </source>
</reference>
<dbReference type="Proteomes" id="UP000250557">
    <property type="component" value="Chromosome"/>
</dbReference>
<organism evidence="4 6">
    <name type="scientific">Mucilaginibacter rubeus</name>
    <dbReference type="NCBI Taxonomy" id="2027860"/>
    <lineage>
        <taxon>Bacteria</taxon>
        <taxon>Pseudomonadati</taxon>
        <taxon>Bacteroidota</taxon>
        <taxon>Sphingobacteriia</taxon>
        <taxon>Sphingobacteriales</taxon>
        <taxon>Sphingobacteriaceae</taxon>
        <taxon>Mucilaginibacter</taxon>
    </lineage>
</organism>
<evidence type="ECO:0000259" key="2">
    <source>
        <dbReference type="Pfam" id="PF04773"/>
    </source>
</evidence>
<keyword evidence="1" id="KW-0472">Membrane</keyword>
<keyword evidence="1" id="KW-0812">Transmembrane</keyword>
<evidence type="ECO:0000256" key="1">
    <source>
        <dbReference type="SAM" id="Phobius"/>
    </source>
</evidence>
<evidence type="ECO:0000313" key="6">
    <source>
        <dbReference type="Proteomes" id="UP000250557"/>
    </source>
</evidence>
<evidence type="ECO:0000313" key="5">
    <source>
        <dbReference type="EMBL" id="QTE47511.1"/>
    </source>
</evidence>
<dbReference type="PANTHER" id="PTHR30273">
    <property type="entry name" value="PERIPLASMIC SIGNAL SENSOR AND SIGMA FACTOR ACTIVATOR FECR-RELATED"/>
    <property type="match status" value="1"/>
</dbReference>
<dbReference type="Gene3D" id="3.55.50.30">
    <property type="match status" value="1"/>
</dbReference>
<dbReference type="Pfam" id="PF16344">
    <property type="entry name" value="FecR_C"/>
    <property type="match status" value="1"/>
</dbReference>
<sequence length="349" mass="38835">MNKVDLKALLDKYLNDQCTAAEASLLFNEIQKPENELLIRNFISNELNGDPIAIDRLFANEKAIETVRKTLLVAVKDSSKENNRYSNFNTRFIKIFLSAAAIFILIASATVYLIYRSELIKGKTNSEDLKELVTNIGEKKRIQLYDGTTIWLCPSSKLKYRDQLIGKFREVSLDGEAFFQVAKDKSHPFIIHSGNMRTEVVGTSFDITSYSNLKIFSVSVVTGIVKVSSNQPQSALTKNVVLKPGQKVFFNRRDLELTVSSSKVQAVLNRKSGILSYNGTPIQEVITDLRRYYDASIKLGDNTSSCLCFGDFDTSQPLSVILKQISVSINGNAVEANGGFIINGGCKEP</sequence>
<dbReference type="InterPro" id="IPR032508">
    <property type="entry name" value="FecR_C"/>
</dbReference>
<evidence type="ECO:0000313" key="7">
    <source>
        <dbReference type="Proteomes" id="UP000663940"/>
    </source>
</evidence>
<proteinExistence type="predicted"/>
<dbReference type="GO" id="GO:0016989">
    <property type="term" value="F:sigma factor antagonist activity"/>
    <property type="evidence" value="ECO:0007669"/>
    <property type="project" value="TreeGrafter"/>
</dbReference>
<reference evidence="4 6" key="1">
    <citation type="submission" date="2019-08" db="EMBL/GenBank/DDBJ databases">
        <title>Comparative genome analysis confer to the adaptation heavy metal polluted environment.</title>
        <authorList>
            <person name="Li Y."/>
        </authorList>
    </citation>
    <scope>NUCLEOTIDE SEQUENCE [LARGE SCALE GENOMIC DNA]</scope>
    <source>
        <strain evidence="4 6">P2</strain>
    </source>
</reference>
<dbReference type="Pfam" id="PF04773">
    <property type="entry name" value="FecR"/>
    <property type="match status" value="1"/>
</dbReference>